<keyword evidence="2" id="KW-1185">Reference proteome</keyword>
<dbReference type="KEGG" id="ppn:Palpr_2800"/>
<gene>
    <name evidence="1" type="ordered locus">Palpr_2800</name>
</gene>
<dbReference type="HOGENOM" id="CLU_1915018_0_0_10"/>
<organism evidence="1 2">
    <name type="scientific">Paludibacter propionicigenes (strain DSM 17365 / JCM 13257 / WB4)</name>
    <dbReference type="NCBI Taxonomy" id="694427"/>
    <lineage>
        <taxon>Bacteria</taxon>
        <taxon>Pseudomonadati</taxon>
        <taxon>Bacteroidota</taxon>
        <taxon>Bacteroidia</taxon>
        <taxon>Bacteroidales</taxon>
        <taxon>Paludibacteraceae</taxon>
        <taxon>Paludibacter</taxon>
    </lineage>
</organism>
<reference evidence="1 2" key="2">
    <citation type="journal article" date="2011" name="Stand. Genomic Sci.">
        <title>Complete genome sequence of Paludibacter propionicigenes type strain (WB4).</title>
        <authorList>
            <person name="Gronow S."/>
            <person name="Munk C."/>
            <person name="Lapidus A."/>
            <person name="Nolan M."/>
            <person name="Lucas S."/>
            <person name="Hammon N."/>
            <person name="Deshpande S."/>
            <person name="Cheng J.F."/>
            <person name="Tapia R."/>
            <person name="Han C."/>
            <person name="Goodwin L."/>
            <person name="Pitluck S."/>
            <person name="Liolios K."/>
            <person name="Ivanova N."/>
            <person name="Mavromatis K."/>
            <person name="Mikhailova N."/>
            <person name="Pati A."/>
            <person name="Chen A."/>
            <person name="Palaniappan K."/>
            <person name="Land M."/>
            <person name="Hauser L."/>
            <person name="Chang Y.J."/>
            <person name="Jeffries C.D."/>
            <person name="Brambilla E."/>
            <person name="Rohde M."/>
            <person name="Goker M."/>
            <person name="Detter J.C."/>
            <person name="Woyke T."/>
            <person name="Bristow J."/>
            <person name="Eisen J.A."/>
            <person name="Markowitz V."/>
            <person name="Hugenholtz P."/>
            <person name="Kyrpides N.C."/>
            <person name="Klenk H.P."/>
        </authorList>
    </citation>
    <scope>NUCLEOTIDE SEQUENCE [LARGE SCALE GENOMIC DNA]</scope>
    <source>
        <strain evidence="2">DSM 17365 / JCM 13257 / WB4</strain>
    </source>
</reference>
<evidence type="ECO:0000313" key="2">
    <source>
        <dbReference type="Proteomes" id="UP000008718"/>
    </source>
</evidence>
<dbReference type="AlphaFoldDB" id="E4T885"/>
<accession>E4T885</accession>
<reference key="1">
    <citation type="submission" date="2010-11" db="EMBL/GenBank/DDBJ databases">
        <title>The complete genome of Paludibacter propionicigenes DSM 17365.</title>
        <authorList>
            <consortium name="US DOE Joint Genome Institute (JGI-PGF)"/>
            <person name="Lucas S."/>
            <person name="Copeland A."/>
            <person name="Lapidus A."/>
            <person name="Bruce D."/>
            <person name="Goodwin L."/>
            <person name="Pitluck S."/>
            <person name="Kyrpides N."/>
            <person name="Mavromatis K."/>
            <person name="Ivanova N."/>
            <person name="Munk A.C."/>
            <person name="Brettin T."/>
            <person name="Detter J.C."/>
            <person name="Han C."/>
            <person name="Tapia R."/>
            <person name="Land M."/>
            <person name="Hauser L."/>
            <person name="Markowitz V."/>
            <person name="Cheng J.-F."/>
            <person name="Hugenholtz P."/>
            <person name="Woyke T."/>
            <person name="Wu D."/>
            <person name="Gronow S."/>
            <person name="Wellnitz S."/>
            <person name="Brambilla E."/>
            <person name="Klenk H.-P."/>
            <person name="Eisen J.A."/>
        </authorList>
    </citation>
    <scope>NUCLEOTIDE SEQUENCE</scope>
    <source>
        <strain>WB4</strain>
    </source>
</reference>
<dbReference type="EMBL" id="CP002345">
    <property type="protein sequence ID" value="ADQ80929.1"/>
    <property type="molecule type" value="Genomic_DNA"/>
</dbReference>
<dbReference type="Proteomes" id="UP000008718">
    <property type="component" value="Chromosome"/>
</dbReference>
<name>E4T885_PALPW</name>
<dbReference type="RefSeq" id="WP_013446298.1">
    <property type="nucleotide sequence ID" value="NC_014734.1"/>
</dbReference>
<dbReference type="STRING" id="694427.Palpr_2800"/>
<protein>
    <recommendedName>
        <fullName evidence="3">DUF4157 domain-containing protein</fullName>
    </recommendedName>
</protein>
<dbReference type="eggNOG" id="COG3209">
    <property type="taxonomic scope" value="Bacteria"/>
</dbReference>
<evidence type="ECO:0008006" key="3">
    <source>
        <dbReference type="Google" id="ProtNLM"/>
    </source>
</evidence>
<sequence>MKYLKQFEGIPIFGLKNHKFQRGAAITIPGIGIFVGEKHAENIDLLRHEYGHILQRKQKGFLFFWLRIAPASLKSAMQTGRDKSKVHMHTWTEWSANKLSFEYFNRPTDWNFTDYPITPHNQASSQAVKQQK</sequence>
<dbReference type="OrthoDB" id="825401at2"/>
<evidence type="ECO:0000313" key="1">
    <source>
        <dbReference type="EMBL" id="ADQ80929.1"/>
    </source>
</evidence>
<proteinExistence type="predicted"/>